<evidence type="ECO:0000313" key="2">
    <source>
        <dbReference type="Proteomes" id="UP000515563"/>
    </source>
</evidence>
<reference evidence="2" key="1">
    <citation type="submission" date="2019-09" db="EMBL/GenBank/DDBJ databases">
        <title>Antimicrobial potential of Antarctic Bacteria.</title>
        <authorList>
            <person name="Benaud N."/>
            <person name="Edwards R.J."/>
            <person name="Ferrari B.C."/>
        </authorList>
    </citation>
    <scope>NUCLEOTIDE SEQUENCE [LARGE SCALE GENOMIC DNA]</scope>
    <source>
        <strain evidence="2">SPB151</strain>
    </source>
</reference>
<proteinExistence type="predicted"/>
<dbReference type="AlphaFoldDB" id="A0A7G6WY08"/>
<dbReference type="Proteomes" id="UP000515563">
    <property type="component" value="Chromosome"/>
</dbReference>
<dbReference type="EMBL" id="CP043661">
    <property type="protein sequence ID" value="QNE18873.1"/>
    <property type="molecule type" value="Genomic_DNA"/>
</dbReference>
<keyword evidence="2" id="KW-1185">Reference proteome</keyword>
<evidence type="ECO:0000313" key="1">
    <source>
        <dbReference type="EMBL" id="QNE18873.1"/>
    </source>
</evidence>
<protein>
    <recommendedName>
        <fullName evidence="3">Recombinase family protein</fullName>
    </recommendedName>
</protein>
<sequence length="115" mass="12534">MRLRESLNGGIAQLGTHAIFGYFKKSSLMGASESAAMHNQIFQCAENHCLVIDAIYIDEIETAPARLTALIATLTAADERVMILPNLLHLASLGNPYDVRADIEGNGIRVLIARR</sequence>
<accession>A0A7G6WY08</accession>
<dbReference type="KEGG" id="kqi:F1D05_14355"/>
<reference evidence="1 2" key="2">
    <citation type="journal article" date="2020" name="Microbiol. Resour. Announc.">
        <title>Antarctic desert soil bacteria exhibit high novel natural product potential, evaluated through long-read genome sequencing and comparative genomics.</title>
        <authorList>
            <person name="Benaud N."/>
            <person name="Edwards R.J."/>
            <person name="Amos T.G."/>
            <person name="D'Agostino P.M."/>
            <person name="Gutierrez-Chavez C."/>
            <person name="Montgomery K."/>
            <person name="Nicetic I."/>
            <person name="Ferrari B.C."/>
        </authorList>
    </citation>
    <scope>NUCLEOTIDE SEQUENCE [LARGE SCALE GENOMIC DNA]</scope>
    <source>
        <strain evidence="1 2">SPB151</strain>
    </source>
</reference>
<gene>
    <name evidence="1" type="ORF">F1D05_14355</name>
</gene>
<organism evidence="1 2">
    <name type="scientific">Kribbella qitaiheensis</name>
    <dbReference type="NCBI Taxonomy" id="1544730"/>
    <lineage>
        <taxon>Bacteria</taxon>
        <taxon>Bacillati</taxon>
        <taxon>Actinomycetota</taxon>
        <taxon>Actinomycetes</taxon>
        <taxon>Propionibacteriales</taxon>
        <taxon>Kribbellaceae</taxon>
        <taxon>Kribbella</taxon>
    </lineage>
</organism>
<name>A0A7G6WY08_9ACTN</name>
<evidence type="ECO:0008006" key="3">
    <source>
        <dbReference type="Google" id="ProtNLM"/>
    </source>
</evidence>
<dbReference type="RefSeq" id="WP_185448172.1">
    <property type="nucleotide sequence ID" value="NZ_CP043661.1"/>
</dbReference>